<proteinExistence type="predicted"/>
<feature type="region of interest" description="Disordered" evidence="1">
    <location>
        <begin position="249"/>
        <end position="272"/>
    </location>
</feature>
<feature type="region of interest" description="Disordered" evidence="1">
    <location>
        <begin position="119"/>
        <end position="145"/>
    </location>
</feature>
<dbReference type="InterPro" id="IPR001434">
    <property type="entry name" value="OmcB-like_DUF11"/>
</dbReference>
<organism evidence="4 5">
    <name type="scientific">Actinomadura parmotrematis</name>
    <dbReference type="NCBI Taxonomy" id="2864039"/>
    <lineage>
        <taxon>Bacteria</taxon>
        <taxon>Bacillati</taxon>
        <taxon>Actinomycetota</taxon>
        <taxon>Actinomycetes</taxon>
        <taxon>Streptosporangiales</taxon>
        <taxon>Thermomonosporaceae</taxon>
        <taxon>Actinomadura</taxon>
    </lineage>
</organism>
<name>A0ABS7G4Y9_9ACTN</name>
<evidence type="ECO:0000259" key="3">
    <source>
        <dbReference type="Pfam" id="PF01345"/>
    </source>
</evidence>
<dbReference type="Gene3D" id="2.60.40.10">
    <property type="entry name" value="Immunoglobulins"/>
    <property type="match status" value="1"/>
</dbReference>
<sequence length="272" mass="27380">MRVLAVSGAAVTMLLASGAQAGAVPGADLGVAVSGPARAAAGAPMTYAMTVWNTGPVASRAVAATFALPRGFAVIGLDAPSCTDRSRAVRCTFRDLAAGAARTVRLQGVIAPEARGPLHASARVRSATADPSRDNDTAAVTTPLTPGTDMAVRLTTPRRTAARGARTPLTAVVANRGGATARRVTLYLGAHGAHLLTSPADRCAATRASGRDQYLRCDLGTLTPGTSRTVRTATQTGGGAQRFAASVTSAAGETAPADNTATAHLTSGPRTR</sequence>
<gene>
    <name evidence="4" type="ORF">K1Y72_31460</name>
</gene>
<evidence type="ECO:0000313" key="4">
    <source>
        <dbReference type="EMBL" id="MBW8486924.1"/>
    </source>
</evidence>
<dbReference type="Proteomes" id="UP000774570">
    <property type="component" value="Unassembled WGS sequence"/>
</dbReference>
<feature type="domain" description="DUF11" evidence="3">
    <location>
        <begin position="149"/>
        <end position="264"/>
    </location>
</feature>
<feature type="signal peptide" evidence="2">
    <location>
        <begin position="1"/>
        <end position="21"/>
    </location>
</feature>
<evidence type="ECO:0000256" key="2">
    <source>
        <dbReference type="SAM" id="SignalP"/>
    </source>
</evidence>
<dbReference type="InterPro" id="IPR013783">
    <property type="entry name" value="Ig-like_fold"/>
</dbReference>
<feature type="domain" description="DUF11" evidence="3">
    <location>
        <begin position="34"/>
        <end position="141"/>
    </location>
</feature>
<feature type="chain" id="PRO_5047291678" evidence="2">
    <location>
        <begin position="22"/>
        <end position="272"/>
    </location>
</feature>
<dbReference type="Pfam" id="PF01345">
    <property type="entry name" value="DUF11"/>
    <property type="match status" value="2"/>
</dbReference>
<evidence type="ECO:0000256" key="1">
    <source>
        <dbReference type="SAM" id="MobiDB-lite"/>
    </source>
</evidence>
<reference evidence="4 5" key="1">
    <citation type="submission" date="2021-07" db="EMBL/GenBank/DDBJ databases">
        <title>Actinomadura sp. PM05-2 isolated from lichen.</title>
        <authorList>
            <person name="Somphong A."/>
            <person name="Phongsopitanun W."/>
            <person name="Tanasupawat S."/>
            <person name="Peongsungnone V."/>
        </authorList>
    </citation>
    <scope>NUCLEOTIDE SEQUENCE [LARGE SCALE GENOMIC DNA]</scope>
    <source>
        <strain evidence="4 5">PM05-2</strain>
    </source>
</reference>
<protein>
    <submittedName>
        <fullName evidence="4">DUF11 domain-containing protein</fullName>
    </submittedName>
</protein>
<evidence type="ECO:0000313" key="5">
    <source>
        <dbReference type="Proteomes" id="UP000774570"/>
    </source>
</evidence>
<comment type="caution">
    <text evidence="4">The sequence shown here is derived from an EMBL/GenBank/DDBJ whole genome shotgun (WGS) entry which is preliminary data.</text>
</comment>
<keyword evidence="2" id="KW-0732">Signal</keyword>
<dbReference type="RefSeq" id="WP_220170161.1">
    <property type="nucleotide sequence ID" value="NZ_JAIBOA010000028.1"/>
</dbReference>
<keyword evidence="5" id="KW-1185">Reference proteome</keyword>
<dbReference type="EMBL" id="JAIBOA010000028">
    <property type="protein sequence ID" value="MBW8486924.1"/>
    <property type="molecule type" value="Genomic_DNA"/>
</dbReference>
<accession>A0ABS7G4Y9</accession>